<proteinExistence type="predicted"/>
<dbReference type="eggNOG" id="KOG4197">
    <property type="taxonomic scope" value="Eukaryota"/>
</dbReference>
<dbReference type="OrthoDB" id="185373at2759"/>
<name>S8A636_DACHA</name>
<dbReference type="Pfam" id="PF13041">
    <property type="entry name" value="PPR_2"/>
    <property type="match status" value="2"/>
</dbReference>
<feature type="repeat" description="PPR" evidence="1">
    <location>
        <begin position="545"/>
        <end position="579"/>
    </location>
</feature>
<evidence type="ECO:0000313" key="3">
    <source>
        <dbReference type="EMBL" id="EPS36591.1"/>
    </source>
</evidence>
<reference evidence="3 4" key="1">
    <citation type="journal article" date="2013" name="PLoS Genet.">
        <title>Genomic mechanisms accounting for the adaptation to parasitism in nematode-trapping fungi.</title>
        <authorList>
            <person name="Meerupati T."/>
            <person name="Andersson K.M."/>
            <person name="Friman E."/>
            <person name="Kumar D."/>
            <person name="Tunlid A."/>
            <person name="Ahren D."/>
        </authorList>
    </citation>
    <scope>NUCLEOTIDE SEQUENCE [LARGE SCALE GENOMIC DNA]</scope>
    <source>
        <strain evidence="3 4">CBS 200.50</strain>
    </source>
</reference>
<dbReference type="InterPro" id="IPR002885">
    <property type="entry name" value="PPR_rpt"/>
</dbReference>
<feature type="repeat" description="PPR" evidence="1">
    <location>
        <begin position="650"/>
        <end position="684"/>
    </location>
</feature>
<evidence type="ECO:0000313" key="4">
    <source>
        <dbReference type="Proteomes" id="UP000015100"/>
    </source>
</evidence>
<dbReference type="NCBIfam" id="TIGR00756">
    <property type="entry name" value="PPR"/>
    <property type="match status" value="3"/>
</dbReference>
<dbReference type="InterPro" id="IPR011990">
    <property type="entry name" value="TPR-like_helical_dom_sf"/>
</dbReference>
<evidence type="ECO:0008006" key="5">
    <source>
        <dbReference type="Google" id="ProtNLM"/>
    </source>
</evidence>
<dbReference type="OMA" id="QLHTGFW"/>
<gene>
    <name evidence="3" type="ORF">H072_9906</name>
</gene>
<feature type="compositionally biased region" description="Basic and acidic residues" evidence="2">
    <location>
        <begin position="120"/>
        <end position="142"/>
    </location>
</feature>
<dbReference type="PANTHER" id="PTHR46862">
    <property type="entry name" value="OS07G0661900 PROTEIN"/>
    <property type="match status" value="1"/>
</dbReference>
<dbReference type="STRING" id="1284197.S8A636"/>
<dbReference type="AlphaFoldDB" id="S8A636"/>
<comment type="caution">
    <text evidence="3">The sequence shown here is derived from an EMBL/GenBank/DDBJ whole genome shotgun (WGS) entry which is preliminary data.</text>
</comment>
<organism evidence="3 4">
    <name type="scientific">Dactylellina haptotyla (strain CBS 200.50)</name>
    <name type="common">Nematode-trapping fungus</name>
    <name type="synonym">Monacrosporium haptotylum</name>
    <dbReference type="NCBI Taxonomy" id="1284197"/>
    <lineage>
        <taxon>Eukaryota</taxon>
        <taxon>Fungi</taxon>
        <taxon>Dikarya</taxon>
        <taxon>Ascomycota</taxon>
        <taxon>Pezizomycotina</taxon>
        <taxon>Orbiliomycetes</taxon>
        <taxon>Orbiliales</taxon>
        <taxon>Orbiliaceae</taxon>
        <taxon>Dactylellina</taxon>
    </lineage>
</organism>
<keyword evidence="4" id="KW-1185">Reference proteome</keyword>
<feature type="repeat" description="PPR" evidence="1">
    <location>
        <begin position="723"/>
        <end position="757"/>
    </location>
</feature>
<dbReference type="Pfam" id="PF13812">
    <property type="entry name" value="PPR_3"/>
    <property type="match status" value="1"/>
</dbReference>
<sequence>MLHSTFWVHSGESLLLDQYADIYDETETLKEKVFSKIRKISSALSIQADEFSKFSASQFDPHNRPSSEPISTISAFGLDFLYPPKAVALLQRLSVARNSRNVNTRSPFPRAYSSLIGDSAKARSEMKSKEELDRENDPEFEHAPSGMSKGLFDKRRRRTKGKWMPQEKARTLQTMNPDEFDLSEYSFDLAWAWYFEEQGAPVNPKMRLAPNSQRRRLLLDYLTKSKRRIDFERIIPLLEEMDPSGRTLSDCKALVKAYLHFGQVDSALEALKKLVDEYIGNTQAGFEEFFAYCIKHEMWDRALTAWDLLQINRPISNQVIERKGDPRYSFVDSHYIVTAVDGFPQKYVNWLSNQLKSDSRAQDFSVWLAVGIEKEYSKFDESVVTDADIKLVHEALIRKKWHRNDLVDLEYRILAKPFHSYHKDVIQDYIKYRETPDPHPSNLLLYRVLIATMRLSDFETMQMIFDDWFKYHRHPLANAYKIVLDLFAKRGEARIVEELYHQFTVRFEPTADDYRYILRAYIERGELTTAVERLEGMSQMNLEPSLACYNTILRGFAKSEDMETAMDYLNIILEKGFNPDHNTYGSMMYVCAARGDYENVDLLFRAACKNLRPSITMWSMVVWAHVNGGARSLAWKLIHWLYRTNIGMPLTHIYNMLMSAYANKKELDTVNKIFKEMQDRQIPFDFYSYCIMMRALAQTQHKENLQRARQMLDLLTSQGVETNATPYFVLMQGYLRRRKYADVFAIYSNMLENNIEPNFGVQSMLLLASVFEAQELAKFTGSVDLSHAEQISRIAIEKFSGFDPTSFSVVKTAIPTEVFTPLISAYIYKEDYDSVRRTYQNYLEISTGKDSKNMKPSMNMYLKLLHAAQRERNWVGLREVWEIMYREAQRRSRPLAEISTGKNVVTVMKREMCPAFDIMLKAAIDSTKKVDDETGGVTIQEIGVLMQQMLTWGFELDGGNWNSLIVLVALNGDLGQAFMLAEKQLVREEAQDYNIKKQKRFGFVGFAKHAAHPHLQTLEVLAGQLNGLIDRARGTDEAEAGKARSLIKLLSEETPVIWKLANITRRRGNKSTAEEFHTKLMDFTEIVQSSQFLGPKISHRYNVAPFSVRKQRFLDAQNKPKVDVQLGDLDYAFEGLGTKDDY</sequence>
<dbReference type="Gene3D" id="1.25.40.10">
    <property type="entry name" value="Tetratricopeptide repeat domain"/>
    <property type="match status" value="2"/>
</dbReference>
<dbReference type="Proteomes" id="UP000015100">
    <property type="component" value="Unassembled WGS sequence"/>
</dbReference>
<dbReference type="HOGENOM" id="CLU_277853_0_0_1"/>
<dbReference type="PROSITE" id="PS51375">
    <property type="entry name" value="PPR"/>
    <property type="match status" value="3"/>
</dbReference>
<dbReference type="SUPFAM" id="SSF81901">
    <property type="entry name" value="HCP-like"/>
    <property type="match status" value="1"/>
</dbReference>
<protein>
    <recommendedName>
        <fullName evidence="5">Pentacotripeptide-repeat region of PRORP domain-containing protein</fullName>
    </recommendedName>
</protein>
<reference evidence="4" key="2">
    <citation type="submission" date="2013-04" db="EMBL/GenBank/DDBJ databases">
        <title>Genomic mechanisms accounting for the adaptation to parasitism in nematode-trapping fungi.</title>
        <authorList>
            <person name="Ahren D.G."/>
        </authorList>
    </citation>
    <scope>NUCLEOTIDE SEQUENCE [LARGE SCALE GENOMIC DNA]</scope>
    <source>
        <strain evidence="4">CBS 200.50</strain>
    </source>
</reference>
<dbReference type="EMBL" id="AQGS01000867">
    <property type="protein sequence ID" value="EPS36591.1"/>
    <property type="molecule type" value="Genomic_DNA"/>
</dbReference>
<accession>S8A636</accession>
<feature type="region of interest" description="Disordered" evidence="2">
    <location>
        <begin position="119"/>
        <end position="149"/>
    </location>
</feature>
<evidence type="ECO:0000256" key="1">
    <source>
        <dbReference type="PROSITE-ProRule" id="PRU00708"/>
    </source>
</evidence>
<dbReference type="PANTHER" id="PTHR46862:SF5">
    <property type="entry name" value="OS02G0170000 PROTEIN"/>
    <property type="match status" value="1"/>
</dbReference>
<evidence type="ECO:0000256" key="2">
    <source>
        <dbReference type="SAM" id="MobiDB-lite"/>
    </source>
</evidence>